<dbReference type="EMBL" id="JAJHVV010000007">
    <property type="protein sequence ID" value="MCK6264170.1"/>
    <property type="molecule type" value="Genomic_DNA"/>
</dbReference>
<dbReference type="AlphaFoldDB" id="A0A9X2BII8"/>
<sequence>MNELDSWVIQMESWYQSRKHDQVELLEPLIIAAPNQVWGPTITDMQSKAIACWLDACLRVFEKNRFDASDKAFQYLQLAYSKLQKVACNPMSEFELKDWSMKRIQHLVVLLLEFCNQHSQDKWLQQSQELIEAHIHFMAANDHDNLRNDDHGDQRVQVFH</sequence>
<keyword evidence="2" id="KW-1185">Reference proteome</keyword>
<gene>
    <name evidence="1" type="ORF">KP803_12895</name>
</gene>
<name>A0A9X2BII8_9VIBR</name>
<reference evidence="1" key="1">
    <citation type="submission" date="2021-11" db="EMBL/GenBank/DDBJ databases">
        <title>Vibrio ZSDE26 sp. nov. and Vibrio ZSDZ34 sp. nov., isolated from coastal seawater in Qingdao.</title>
        <authorList>
            <person name="Zhang P."/>
        </authorList>
    </citation>
    <scope>NUCLEOTIDE SEQUENCE</scope>
    <source>
        <strain evidence="1">ZSDE26</strain>
    </source>
</reference>
<accession>A0A9X2BII8</accession>
<dbReference type="Proteomes" id="UP001139559">
    <property type="component" value="Unassembled WGS sequence"/>
</dbReference>
<comment type="caution">
    <text evidence="1">The sequence shown here is derived from an EMBL/GenBank/DDBJ whole genome shotgun (WGS) entry which is preliminary data.</text>
</comment>
<proteinExistence type="predicted"/>
<dbReference type="RefSeq" id="WP_248009243.1">
    <property type="nucleotide sequence ID" value="NZ_JAJHVV010000007.1"/>
</dbReference>
<organism evidence="1 2">
    <name type="scientific">Vibrio amylolyticus</name>
    <dbReference type="NCBI Taxonomy" id="2847292"/>
    <lineage>
        <taxon>Bacteria</taxon>
        <taxon>Pseudomonadati</taxon>
        <taxon>Pseudomonadota</taxon>
        <taxon>Gammaproteobacteria</taxon>
        <taxon>Vibrionales</taxon>
        <taxon>Vibrionaceae</taxon>
        <taxon>Vibrio</taxon>
    </lineage>
</organism>
<evidence type="ECO:0000313" key="2">
    <source>
        <dbReference type="Proteomes" id="UP001139559"/>
    </source>
</evidence>
<evidence type="ECO:0000313" key="1">
    <source>
        <dbReference type="EMBL" id="MCK6264170.1"/>
    </source>
</evidence>
<protein>
    <submittedName>
        <fullName evidence="1">Transcriptional regulator</fullName>
    </submittedName>
</protein>